<reference evidence="4" key="1">
    <citation type="journal article" date="2019" name="Int. J. Syst. Evol. Microbiol.">
        <title>The Global Catalogue of Microorganisms (GCM) 10K type strain sequencing project: providing services to taxonomists for standard genome sequencing and annotation.</title>
        <authorList>
            <consortium name="The Broad Institute Genomics Platform"/>
            <consortium name="The Broad Institute Genome Sequencing Center for Infectious Disease"/>
            <person name="Wu L."/>
            <person name="Ma J."/>
        </authorList>
    </citation>
    <scope>NUCLEOTIDE SEQUENCE [LARGE SCALE GENOMIC DNA]</scope>
    <source>
        <strain evidence="4">CCUG 54781</strain>
    </source>
</reference>
<gene>
    <name evidence="3" type="ORF">ACFQO9_12920</name>
</gene>
<organism evidence="3 4">
    <name type="scientific">Chryseobacterium zhengzhouense</name>
    <dbReference type="NCBI Taxonomy" id="1636086"/>
    <lineage>
        <taxon>Bacteria</taxon>
        <taxon>Pseudomonadati</taxon>
        <taxon>Bacteroidota</taxon>
        <taxon>Flavobacteriia</taxon>
        <taxon>Flavobacteriales</taxon>
        <taxon>Weeksellaceae</taxon>
        <taxon>Chryseobacterium group</taxon>
        <taxon>Chryseobacterium</taxon>
    </lineage>
</organism>
<feature type="compositionally biased region" description="Gly residues" evidence="1">
    <location>
        <begin position="35"/>
        <end position="54"/>
    </location>
</feature>
<keyword evidence="2" id="KW-0732">Signal</keyword>
<proteinExistence type="predicted"/>
<evidence type="ECO:0000256" key="2">
    <source>
        <dbReference type="SAM" id="SignalP"/>
    </source>
</evidence>
<evidence type="ECO:0000313" key="3">
    <source>
        <dbReference type="EMBL" id="MFC7347622.1"/>
    </source>
</evidence>
<feature type="signal peptide" evidence="2">
    <location>
        <begin position="1"/>
        <end position="18"/>
    </location>
</feature>
<keyword evidence="4" id="KW-1185">Reference proteome</keyword>
<protein>
    <submittedName>
        <fullName evidence="3">Uncharacterized protein</fullName>
    </submittedName>
</protein>
<dbReference type="Proteomes" id="UP001596550">
    <property type="component" value="Unassembled WGS sequence"/>
</dbReference>
<dbReference type="RefSeq" id="WP_378179612.1">
    <property type="nucleotide sequence ID" value="NZ_JBHTCR010000005.1"/>
</dbReference>
<dbReference type="EMBL" id="JBHTCR010000005">
    <property type="protein sequence ID" value="MFC7347622.1"/>
    <property type="molecule type" value="Genomic_DNA"/>
</dbReference>
<name>A0ABW2LZJ3_9FLAO</name>
<feature type="region of interest" description="Disordered" evidence="1">
    <location>
        <begin position="33"/>
        <end position="69"/>
    </location>
</feature>
<feature type="chain" id="PRO_5046281836" evidence="2">
    <location>
        <begin position="19"/>
        <end position="69"/>
    </location>
</feature>
<sequence>MIQLILMLLGLAFGNNNANTSNCDNGNTVTIQNGTGTGFDPGTGTGGDDGGTSGNTGQKPPIFPPVTNP</sequence>
<evidence type="ECO:0000313" key="4">
    <source>
        <dbReference type="Proteomes" id="UP001596550"/>
    </source>
</evidence>
<accession>A0ABW2LZJ3</accession>
<comment type="caution">
    <text evidence="3">The sequence shown here is derived from an EMBL/GenBank/DDBJ whole genome shotgun (WGS) entry which is preliminary data.</text>
</comment>
<evidence type="ECO:0000256" key="1">
    <source>
        <dbReference type="SAM" id="MobiDB-lite"/>
    </source>
</evidence>